<dbReference type="InterPro" id="IPR010998">
    <property type="entry name" value="Integrase_recombinase_N"/>
</dbReference>
<dbReference type="CDD" id="cd00799">
    <property type="entry name" value="INT_Cre_C"/>
    <property type="match status" value="1"/>
</dbReference>
<dbReference type="PANTHER" id="PTHR34605">
    <property type="entry name" value="PHAGE_INTEGRASE DOMAIN-CONTAINING PROTEIN"/>
    <property type="match status" value="1"/>
</dbReference>
<accession>A0A0P9Q5A5</accession>
<evidence type="ECO:0000259" key="3">
    <source>
        <dbReference type="PROSITE" id="PS51898"/>
    </source>
</evidence>
<dbReference type="InterPro" id="IPR013762">
    <property type="entry name" value="Integrase-like_cat_sf"/>
</dbReference>
<comment type="caution">
    <text evidence="4">The sequence shown here is derived from an EMBL/GenBank/DDBJ whole genome shotgun (WGS) entry which is preliminary data.</text>
</comment>
<evidence type="ECO:0000313" key="5">
    <source>
        <dbReference type="Proteomes" id="UP000050490"/>
    </source>
</evidence>
<evidence type="ECO:0000256" key="1">
    <source>
        <dbReference type="ARBA" id="ARBA00023125"/>
    </source>
</evidence>
<keyword evidence="1" id="KW-0238">DNA-binding</keyword>
<dbReference type="Gene3D" id="1.10.443.10">
    <property type="entry name" value="Intergrase catalytic core"/>
    <property type="match status" value="1"/>
</dbReference>
<proteinExistence type="predicted"/>
<dbReference type="InterPro" id="IPR011010">
    <property type="entry name" value="DNA_brk_join_enz"/>
</dbReference>
<dbReference type="PANTHER" id="PTHR34605:SF3">
    <property type="entry name" value="P CELL-TYPE AGGLUTINATION PROTEIN MAP4-LIKE-RELATED"/>
    <property type="match status" value="1"/>
</dbReference>
<dbReference type="EMBL" id="LJQI01000436">
    <property type="protein sequence ID" value="KPX19363.1"/>
    <property type="molecule type" value="Genomic_DNA"/>
</dbReference>
<dbReference type="GO" id="GO:0003677">
    <property type="term" value="F:DNA binding"/>
    <property type="evidence" value="ECO:0007669"/>
    <property type="project" value="UniProtKB-KW"/>
</dbReference>
<name>A0A0P9Q5A5_PSEA0</name>
<dbReference type="AlphaFoldDB" id="A0A0P9Q5A5"/>
<dbReference type="GO" id="GO:0006310">
    <property type="term" value="P:DNA recombination"/>
    <property type="evidence" value="ECO:0007669"/>
    <property type="project" value="UniProtKB-KW"/>
</dbReference>
<keyword evidence="2" id="KW-0233">DNA recombination</keyword>
<feature type="domain" description="Tyr recombinase" evidence="3">
    <location>
        <begin position="125"/>
        <end position="333"/>
    </location>
</feature>
<gene>
    <name evidence="4" type="ORF">ALO70_05417</name>
</gene>
<dbReference type="PATRIC" id="fig|129137.4.peg.4833"/>
<sequence length="345" mass="38968">MGVLSRVRRCQFIFRRSFRYTAQVRAMNDVDRYIDAATRDNTRRSYRAAIEHFEVTWGGFLPATSESVARYLASHAGKLSVNTLKLRLSALAQWHVSQGFADPTKAPMVRKVIKGIRALHPAQEKQAEPLQLQDLEKVIAWLENEIGDAEAQHDQPRLLRCRRDSALILLGFWRGFRSDELCRLQVQDVKAIARSGISLYLPRSKGDRDNLGRTYQTPALQRLCPVQAYIEWINCAALVRGPVFRAVDRWGNLGEEGLHANSVIPLLRQALQRAGIAAEHYTSHSLRRGFASWAHSNGWDLKSLMSYVGWRDIKSAMRYIDVAPFPGNLETGSGSKVSSIDKLPS</sequence>
<organism evidence="4 5">
    <name type="scientific">Pseudomonas amygdali pv. eriobotryae</name>
    <dbReference type="NCBI Taxonomy" id="129137"/>
    <lineage>
        <taxon>Bacteria</taxon>
        <taxon>Pseudomonadati</taxon>
        <taxon>Pseudomonadota</taxon>
        <taxon>Gammaproteobacteria</taxon>
        <taxon>Pseudomonadales</taxon>
        <taxon>Pseudomonadaceae</taxon>
        <taxon>Pseudomonas</taxon>
        <taxon>Pseudomonas amygdali</taxon>
    </lineage>
</organism>
<dbReference type="Gene3D" id="1.10.150.130">
    <property type="match status" value="1"/>
</dbReference>
<dbReference type="InterPro" id="IPR002104">
    <property type="entry name" value="Integrase_catalytic"/>
</dbReference>
<reference evidence="4 5" key="1">
    <citation type="submission" date="2015-09" db="EMBL/GenBank/DDBJ databases">
        <title>Genome announcement of multiple Pseudomonas syringae strains.</title>
        <authorList>
            <person name="Thakur S."/>
            <person name="Wang P.W."/>
            <person name="Gong Y."/>
            <person name="Weir B.S."/>
            <person name="Guttman D.S."/>
        </authorList>
    </citation>
    <scope>NUCLEOTIDE SEQUENCE [LARGE SCALE GENOMIC DNA]</scope>
    <source>
        <strain evidence="4 5">ICMP4455</strain>
    </source>
</reference>
<dbReference type="SUPFAM" id="SSF47823">
    <property type="entry name" value="lambda integrase-like, N-terminal domain"/>
    <property type="match status" value="1"/>
</dbReference>
<evidence type="ECO:0000313" key="4">
    <source>
        <dbReference type="EMBL" id="KPX19363.1"/>
    </source>
</evidence>
<dbReference type="Proteomes" id="UP000050490">
    <property type="component" value="Unassembled WGS sequence"/>
</dbReference>
<dbReference type="Pfam" id="PF00589">
    <property type="entry name" value="Phage_integrase"/>
    <property type="match status" value="1"/>
</dbReference>
<dbReference type="GO" id="GO:0015074">
    <property type="term" value="P:DNA integration"/>
    <property type="evidence" value="ECO:0007669"/>
    <property type="project" value="InterPro"/>
</dbReference>
<protein>
    <submittedName>
        <fullName evidence="4">Cointegrate resolution protein S</fullName>
    </submittedName>
</protein>
<dbReference type="SUPFAM" id="SSF56349">
    <property type="entry name" value="DNA breaking-rejoining enzymes"/>
    <property type="match status" value="1"/>
</dbReference>
<dbReference type="InterPro" id="IPR052925">
    <property type="entry name" value="Phage_Integrase-like_Recomb"/>
</dbReference>
<dbReference type="PROSITE" id="PS51898">
    <property type="entry name" value="TYR_RECOMBINASE"/>
    <property type="match status" value="1"/>
</dbReference>
<evidence type="ECO:0000256" key="2">
    <source>
        <dbReference type="ARBA" id="ARBA00023172"/>
    </source>
</evidence>